<name>A0A6B3NHE6_9CYAN</name>
<dbReference type="EMBL" id="JAAHFQ010000463">
    <property type="protein sequence ID" value="NER29972.1"/>
    <property type="molecule type" value="Genomic_DNA"/>
</dbReference>
<comment type="caution">
    <text evidence="1">The sequence shown here is derived from an EMBL/GenBank/DDBJ whole genome shotgun (WGS) entry which is preliminary data.</text>
</comment>
<reference evidence="1" key="1">
    <citation type="submission" date="2019-11" db="EMBL/GenBank/DDBJ databases">
        <title>Genomic insights into an expanded diversity of filamentous marine cyanobacteria reveals the extraordinary biosynthetic potential of Moorea and Okeania.</title>
        <authorList>
            <person name="Ferreira Leao T."/>
            <person name="Wang M."/>
            <person name="Moss N."/>
            <person name="Da Silva R."/>
            <person name="Sanders J."/>
            <person name="Nurk S."/>
            <person name="Gurevich A."/>
            <person name="Humphrey G."/>
            <person name="Reher R."/>
            <person name="Zhu Q."/>
            <person name="Belda-Ferre P."/>
            <person name="Glukhov E."/>
            <person name="Rex R."/>
            <person name="Dorrestein P.C."/>
            <person name="Knight R."/>
            <person name="Pevzner P."/>
            <person name="Gerwick W.H."/>
            <person name="Gerwick L."/>
        </authorList>
    </citation>
    <scope>NUCLEOTIDE SEQUENCE</scope>
    <source>
        <strain evidence="1">SIO1C4</strain>
    </source>
</reference>
<evidence type="ECO:0000313" key="1">
    <source>
        <dbReference type="EMBL" id="NER29972.1"/>
    </source>
</evidence>
<accession>A0A6B3NHE6</accession>
<dbReference type="AlphaFoldDB" id="A0A6B3NHE6"/>
<gene>
    <name evidence="1" type="ORF">F6J89_20720</name>
</gene>
<sequence length="107" mass="12075">MIQRRDGAFKVANSLRHKAPHESAARIYGKIQTHRWYSNTLARQPSVSDFLACGRRVSACGRCVRPSCTCTMRQRRMKQEAKIITFDLMLGTSQSLTINTHGDFCAA</sequence>
<protein>
    <submittedName>
        <fullName evidence="1">Uncharacterized protein</fullName>
    </submittedName>
</protein>
<proteinExistence type="predicted"/>
<organism evidence="1">
    <name type="scientific">Symploca sp. SIO1C4</name>
    <dbReference type="NCBI Taxonomy" id="2607765"/>
    <lineage>
        <taxon>Bacteria</taxon>
        <taxon>Bacillati</taxon>
        <taxon>Cyanobacteriota</taxon>
        <taxon>Cyanophyceae</taxon>
        <taxon>Coleofasciculales</taxon>
        <taxon>Coleofasciculaceae</taxon>
        <taxon>Symploca</taxon>
    </lineage>
</organism>